<dbReference type="Gene3D" id="1.10.340.70">
    <property type="match status" value="1"/>
</dbReference>
<dbReference type="Proteomes" id="UP001333110">
    <property type="component" value="Unassembled WGS sequence"/>
</dbReference>
<protein>
    <recommendedName>
        <fullName evidence="8">Integrase catalytic domain-containing protein</fullName>
    </recommendedName>
</protein>
<evidence type="ECO:0000256" key="6">
    <source>
        <dbReference type="ARBA" id="ARBA00023268"/>
    </source>
</evidence>
<dbReference type="InterPro" id="IPR001584">
    <property type="entry name" value="Integrase_cat-core"/>
</dbReference>
<keyword evidence="3" id="KW-0540">Nuclease</keyword>
<dbReference type="GO" id="GO:0015074">
    <property type="term" value="P:DNA integration"/>
    <property type="evidence" value="ECO:0007669"/>
    <property type="project" value="InterPro"/>
</dbReference>
<dbReference type="PANTHER" id="PTHR37984:SF5">
    <property type="entry name" value="PROTEIN NYNRIN-LIKE"/>
    <property type="match status" value="1"/>
</dbReference>
<accession>A0AAN7MI80</accession>
<evidence type="ECO:0000256" key="3">
    <source>
        <dbReference type="ARBA" id="ARBA00022722"/>
    </source>
</evidence>
<keyword evidence="4" id="KW-0255">Endonuclease</keyword>
<evidence type="ECO:0000259" key="8">
    <source>
        <dbReference type="PROSITE" id="PS50994"/>
    </source>
</evidence>
<dbReference type="InterPro" id="IPR012337">
    <property type="entry name" value="RNaseH-like_sf"/>
</dbReference>
<keyword evidence="1" id="KW-0808">Transferase</keyword>
<dbReference type="InterPro" id="IPR036397">
    <property type="entry name" value="RNaseH_sf"/>
</dbReference>
<dbReference type="Pfam" id="PF00665">
    <property type="entry name" value="rve"/>
    <property type="match status" value="1"/>
</dbReference>
<dbReference type="Gene3D" id="3.10.20.370">
    <property type="match status" value="1"/>
</dbReference>
<evidence type="ECO:0000256" key="7">
    <source>
        <dbReference type="SAM" id="MobiDB-lite"/>
    </source>
</evidence>
<dbReference type="InterPro" id="IPR040643">
    <property type="entry name" value="MLVIN_C"/>
</dbReference>
<feature type="domain" description="Integrase catalytic" evidence="8">
    <location>
        <begin position="421"/>
        <end position="578"/>
    </location>
</feature>
<dbReference type="SUPFAM" id="SSF56672">
    <property type="entry name" value="DNA/RNA polymerases"/>
    <property type="match status" value="1"/>
</dbReference>
<dbReference type="Gene3D" id="2.30.30.850">
    <property type="match status" value="1"/>
</dbReference>
<dbReference type="AlphaFoldDB" id="A0AAN7MI80"/>
<dbReference type="PANTHER" id="PTHR37984">
    <property type="entry name" value="PROTEIN CBG26694"/>
    <property type="match status" value="1"/>
</dbReference>
<keyword evidence="5" id="KW-0378">Hydrolase</keyword>
<reference evidence="9 10" key="1">
    <citation type="journal article" date="2023" name="J. Hered.">
        <title>Chromosome-level genome of the wood stork (Mycteria americana) provides insight into avian chromosome evolution.</title>
        <authorList>
            <person name="Flamio R. Jr."/>
            <person name="Ramstad K.M."/>
        </authorList>
    </citation>
    <scope>NUCLEOTIDE SEQUENCE [LARGE SCALE GENOMIC DNA]</scope>
    <source>
        <strain evidence="9">JAX WOST 10</strain>
    </source>
</reference>
<dbReference type="InterPro" id="IPR043128">
    <property type="entry name" value="Rev_trsase/Diguanyl_cyclase"/>
</dbReference>
<dbReference type="PROSITE" id="PS50994">
    <property type="entry name" value="INTEGRASE"/>
    <property type="match status" value="1"/>
</dbReference>
<organism evidence="9 10">
    <name type="scientific">Mycteria americana</name>
    <name type="common">Wood stork</name>
    <dbReference type="NCBI Taxonomy" id="33587"/>
    <lineage>
        <taxon>Eukaryota</taxon>
        <taxon>Metazoa</taxon>
        <taxon>Chordata</taxon>
        <taxon>Craniata</taxon>
        <taxon>Vertebrata</taxon>
        <taxon>Euteleostomi</taxon>
        <taxon>Archelosauria</taxon>
        <taxon>Archosauria</taxon>
        <taxon>Dinosauria</taxon>
        <taxon>Saurischia</taxon>
        <taxon>Theropoda</taxon>
        <taxon>Coelurosauria</taxon>
        <taxon>Aves</taxon>
        <taxon>Neognathae</taxon>
        <taxon>Neoaves</taxon>
        <taxon>Aequornithes</taxon>
        <taxon>Ciconiiformes</taxon>
        <taxon>Ciconiidae</taxon>
        <taxon>Mycteria</taxon>
    </lineage>
</organism>
<evidence type="ECO:0000256" key="2">
    <source>
        <dbReference type="ARBA" id="ARBA00022695"/>
    </source>
</evidence>
<evidence type="ECO:0000313" key="10">
    <source>
        <dbReference type="Proteomes" id="UP001333110"/>
    </source>
</evidence>
<dbReference type="InterPro" id="IPR041577">
    <property type="entry name" value="RT_RNaseH_2"/>
</dbReference>
<dbReference type="EMBL" id="JAUNZN010000033">
    <property type="protein sequence ID" value="KAK4806970.1"/>
    <property type="molecule type" value="Genomic_DNA"/>
</dbReference>
<keyword evidence="10" id="KW-1185">Reference proteome</keyword>
<evidence type="ECO:0000256" key="1">
    <source>
        <dbReference type="ARBA" id="ARBA00022679"/>
    </source>
</evidence>
<feature type="region of interest" description="Disordered" evidence="7">
    <location>
        <begin position="703"/>
        <end position="788"/>
    </location>
</feature>
<gene>
    <name evidence="9" type="ORF">QYF61_027337</name>
</gene>
<dbReference type="Pfam" id="PF18697">
    <property type="entry name" value="MLVIN_C"/>
    <property type="match status" value="1"/>
</dbReference>
<keyword evidence="2" id="KW-0548">Nucleotidyltransferase</keyword>
<dbReference type="GO" id="GO:0016787">
    <property type="term" value="F:hydrolase activity"/>
    <property type="evidence" value="ECO:0007669"/>
    <property type="project" value="UniProtKB-KW"/>
</dbReference>
<proteinExistence type="predicted"/>
<name>A0AAN7MI80_MYCAM</name>
<dbReference type="GO" id="GO:0004519">
    <property type="term" value="F:endonuclease activity"/>
    <property type="evidence" value="ECO:0007669"/>
    <property type="project" value="UniProtKB-KW"/>
</dbReference>
<dbReference type="SUPFAM" id="SSF53098">
    <property type="entry name" value="Ribonuclease H-like"/>
    <property type="match status" value="2"/>
</dbReference>
<evidence type="ECO:0000256" key="5">
    <source>
        <dbReference type="ARBA" id="ARBA00022801"/>
    </source>
</evidence>
<comment type="caution">
    <text evidence="9">The sequence shown here is derived from an EMBL/GenBank/DDBJ whole genome shotgun (WGS) entry which is preliminary data.</text>
</comment>
<dbReference type="InterPro" id="IPR050951">
    <property type="entry name" value="Retrovirus_Pol_polyprotein"/>
</dbReference>
<dbReference type="GO" id="GO:0003676">
    <property type="term" value="F:nucleic acid binding"/>
    <property type="evidence" value="ECO:0007669"/>
    <property type="project" value="InterPro"/>
</dbReference>
<feature type="compositionally biased region" description="Basic residues" evidence="7">
    <location>
        <begin position="703"/>
        <end position="715"/>
    </location>
</feature>
<dbReference type="Pfam" id="PF17919">
    <property type="entry name" value="RT_RNaseH_2"/>
    <property type="match status" value="1"/>
</dbReference>
<dbReference type="Gene3D" id="3.30.420.10">
    <property type="entry name" value="Ribonuclease H-like superfamily/Ribonuclease H"/>
    <property type="match status" value="2"/>
</dbReference>
<dbReference type="Gene3D" id="3.30.70.270">
    <property type="match status" value="1"/>
</dbReference>
<evidence type="ECO:0000256" key="4">
    <source>
        <dbReference type="ARBA" id="ARBA00022759"/>
    </source>
</evidence>
<sequence length="788" mass="89745">MIRELRTFLGMVGYGLLVRHLYEALKGSQENHLLWAPECRTAFKKLKKALMSAPALGFPDLAKPFELFVHERQHLALGVLTQKLGTWKRAVGYFSKQLDNVSKGWLRAVAATVLLIQEARKLTMGQKIKVYVPHMVISVLEQKGGHWLSPSRMLKYQVTLLEQDNVELKTTTAVNPAMFLSSEMGESLHHDCLQTIEQVYSSRQDLKDERLPNPDLELFTDGSSFVRDGKTDGGHRKQIHTHGAIWKERGLLSAQGSPIKYKEEILQLLQDIQQPKEVVVMHCKAHQFGQTMVNVGNRLANKTAREAAEQKHPCPVKQVKLPTPKPNYGKLDRLLAEQLRAVENEDGWWVTSTRQVIVTPQIMIKIAEEKHRETHWGTEVMIVDLQKSIICVGMTAIVKSIIAKCHICLKNNPLNQKRPPPGNSPGDYWQIDFSELPKQNGYRYLLVLIDTFSGWPEAFPCRTNKAREIVKVLLKEIIPRFGVLIGMSSDRGPHFVADVVQQLSKFLGIKWDLHTPWRPQSSGKIERVNQTLKRQISKLCQEASLKWLQALSLALLRIQIQPRSKDGISPYEILYGKPYQIPWIPGEIRGIGETNLKMYLISLGKTLTKLQRHIVLTGPLTLDTPVHRYQPGDFVYVKTWSSEALQEKWKGPHQVLLTTYTAVKVEGIEPWIHYTRVKKAPPQDQWTVHITDQDKLRLKFKRNGPRTMKKGSKLHKQGDVAHAQKKGPTKGRTCTTAKDHQRPPRKPLGAQGRMRQPQKQEREETEIINEAEATQSLAMDPVDLAPEL</sequence>
<dbReference type="GO" id="GO:0016779">
    <property type="term" value="F:nucleotidyltransferase activity"/>
    <property type="evidence" value="ECO:0007669"/>
    <property type="project" value="UniProtKB-KW"/>
</dbReference>
<evidence type="ECO:0000313" key="9">
    <source>
        <dbReference type="EMBL" id="KAK4806970.1"/>
    </source>
</evidence>
<keyword evidence="6" id="KW-0511">Multifunctional enzyme</keyword>
<dbReference type="InterPro" id="IPR043502">
    <property type="entry name" value="DNA/RNA_pol_sf"/>
</dbReference>